<dbReference type="Gene3D" id="1.20.120.1630">
    <property type="match status" value="1"/>
</dbReference>
<evidence type="ECO:0000256" key="3">
    <source>
        <dbReference type="ARBA" id="ARBA00022989"/>
    </source>
</evidence>
<dbReference type="AlphaFoldDB" id="A0A9Q4AZC3"/>
<dbReference type="InterPro" id="IPR052527">
    <property type="entry name" value="Metal_cation-efflux_comp"/>
</dbReference>
<feature type="transmembrane region" description="Helical" evidence="5">
    <location>
        <begin position="92"/>
        <end position="117"/>
    </location>
</feature>
<keyword evidence="3 5" id="KW-1133">Transmembrane helix</keyword>
<comment type="caution">
    <text evidence="6">The sequence shown here is derived from an EMBL/GenBank/DDBJ whole genome shotgun (WGS) entry which is preliminary data.</text>
</comment>
<dbReference type="PANTHER" id="PTHR43847:SF1">
    <property type="entry name" value="BLL3993 PROTEIN"/>
    <property type="match status" value="1"/>
</dbReference>
<dbReference type="Proteomes" id="UP001057753">
    <property type="component" value="Unassembled WGS sequence"/>
</dbReference>
<keyword evidence="7" id="KW-1185">Reference proteome</keyword>
<sequence>MRRIFPHHTLTTVVFSLSLFLCYLLKDTSSAQEGAFIKWIGISVFLYGGIIRCWTYRLMYIHSRHFHLPLYERPLYTRGPYRHHRHPLHTSLFLMTLGSGLLISNHWLAAPLMFLLIGSALHPIMREEEQFLAKKYGDIYACWCKHRFRLLPFFY</sequence>
<dbReference type="EMBL" id="JABXYM010000001">
    <property type="protein sequence ID" value="MCR6095201.1"/>
    <property type="molecule type" value="Genomic_DNA"/>
</dbReference>
<evidence type="ECO:0000256" key="5">
    <source>
        <dbReference type="SAM" id="Phobius"/>
    </source>
</evidence>
<proteinExistence type="predicted"/>
<protein>
    <submittedName>
        <fullName evidence="6">Isoprenylcysteine carboxylmethyltransferase family protein</fullName>
    </submittedName>
</protein>
<evidence type="ECO:0000256" key="2">
    <source>
        <dbReference type="ARBA" id="ARBA00022692"/>
    </source>
</evidence>
<dbReference type="InterPro" id="IPR007318">
    <property type="entry name" value="Phopholipid_MeTrfase"/>
</dbReference>
<name>A0A9Q4AZC3_SALAG</name>
<reference evidence="6" key="1">
    <citation type="submission" date="2020-06" db="EMBL/GenBank/DDBJ databases">
        <title>Insight into the genomes of haloalkaliphilic bacilli from Kenyan soda lakes.</title>
        <authorList>
            <person name="Mwirichia R."/>
            <person name="Villamizar G.C."/>
            <person name="Poehlein A."/>
            <person name="Mugweru J."/>
            <person name="Kipnyargis A."/>
            <person name="Kiplimo D."/>
            <person name="Orwa P."/>
            <person name="Daniel R."/>
        </authorList>
    </citation>
    <scope>NUCLEOTIDE SEQUENCE</scope>
    <source>
        <strain evidence="6">B1096_S55</strain>
    </source>
</reference>
<accession>A0A9Q4AZC3</accession>
<evidence type="ECO:0000256" key="1">
    <source>
        <dbReference type="ARBA" id="ARBA00004127"/>
    </source>
</evidence>
<evidence type="ECO:0000256" key="4">
    <source>
        <dbReference type="ARBA" id="ARBA00023136"/>
    </source>
</evidence>
<dbReference type="RefSeq" id="WP_257819884.1">
    <property type="nucleotide sequence ID" value="NZ_JABXYM010000001.1"/>
</dbReference>
<gene>
    <name evidence="6" type="ORF">HXA33_01385</name>
</gene>
<comment type="subcellular location">
    <subcellularLocation>
        <location evidence="1">Endomembrane system</location>
        <topology evidence="1">Multi-pass membrane protein</topology>
    </subcellularLocation>
</comment>
<dbReference type="GO" id="GO:0012505">
    <property type="term" value="C:endomembrane system"/>
    <property type="evidence" value="ECO:0007669"/>
    <property type="project" value="UniProtKB-SubCell"/>
</dbReference>
<keyword evidence="2 5" id="KW-0812">Transmembrane</keyword>
<evidence type="ECO:0000313" key="7">
    <source>
        <dbReference type="Proteomes" id="UP001057753"/>
    </source>
</evidence>
<feature type="transmembrane region" description="Helical" evidence="5">
    <location>
        <begin position="36"/>
        <end position="55"/>
    </location>
</feature>
<evidence type="ECO:0000313" key="6">
    <source>
        <dbReference type="EMBL" id="MCR6095201.1"/>
    </source>
</evidence>
<organism evidence="6 7">
    <name type="scientific">Salipaludibacillus agaradhaerens</name>
    <name type="common">Bacillus agaradhaerens</name>
    <dbReference type="NCBI Taxonomy" id="76935"/>
    <lineage>
        <taxon>Bacteria</taxon>
        <taxon>Bacillati</taxon>
        <taxon>Bacillota</taxon>
        <taxon>Bacilli</taxon>
        <taxon>Bacillales</taxon>
        <taxon>Bacillaceae</taxon>
    </lineage>
</organism>
<keyword evidence="4 5" id="KW-0472">Membrane</keyword>
<dbReference type="Pfam" id="PF04191">
    <property type="entry name" value="PEMT"/>
    <property type="match status" value="1"/>
</dbReference>
<dbReference type="PANTHER" id="PTHR43847">
    <property type="entry name" value="BLL3993 PROTEIN"/>
    <property type="match status" value="1"/>
</dbReference>